<dbReference type="SFLD" id="SFLDS00029">
    <property type="entry name" value="Radical_SAM"/>
    <property type="match status" value="1"/>
</dbReference>
<dbReference type="CDD" id="cd01335">
    <property type="entry name" value="Radical_SAM"/>
    <property type="match status" value="1"/>
</dbReference>
<dbReference type="PROSITE" id="PS51918">
    <property type="entry name" value="RADICAL_SAM"/>
    <property type="match status" value="1"/>
</dbReference>
<dbReference type="InterPro" id="IPR006158">
    <property type="entry name" value="Cobalamin-bd"/>
</dbReference>
<dbReference type="InterPro" id="IPR007197">
    <property type="entry name" value="rSAM"/>
</dbReference>
<keyword evidence="4" id="KW-0408">Iron</keyword>
<reference evidence="8 9" key="1">
    <citation type="journal article" date="2015" name="Nature">
        <title>rRNA introns, odd ribosomes, and small enigmatic genomes across a large radiation of phyla.</title>
        <authorList>
            <person name="Brown C.T."/>
            <person name="Hug L.A."/>
            <person name="Thomas B.C."/>
            <person name="Sharon I."/>
            <person name="Castelle C.J."/>
            <person name="Singh A."/>
            <person name="Wilkins M.J."/>
            <person name="Williams K.H."/>
            <person name="Banfield J.F."/>
        </authorList>
    </citation>
    <scope>NUCLEOTIDE SEQUENCE [LARGE SCALE GENOMIC DNA]</scope>
</reference>
<dbReference type="SMART" id="SM00729">
    <property type="entry name" value="Elp3"/>
    <property type="match status" value="1"/>
</dbReference>
<dbReference type="Pfam" id="PF04055">
    <property type="entry name" value="Radical_SAM"/>
    <property type="match status" value="1"/>
</dbReference>
<dbReference type="PANTHER" id="PTHR43409:SF16">
    <property type="entry name" value="SLR0320 PROTEIN"/>
    <property type="match status" value="1"/>
</dbReference>
<feature type="domain" description="Radical SAM core" evidence="7">
    <location>
        <begin position="162"/>
        <end position="392"/>
    </location>
</feature>
<evidence type="ECO:0000259" key="6">
    <source>
        <dbReference type="PROSITE" id="PS51332"/>
    </source>
</evidence>
<evidence type="ECO:0000256" key="5">
    <source>
        <dbReference type="ARBA" id="ARBA00023014"/>
    </source>
</evidence>
<dbReference type="CDD" id="cd02068">
    <property type="entry name" value="radical_SAM_B12_BD"/>
    <property type="match status" value="1"/>
</dbReference>
<accession>A0A0G0WJZ2</accession>
<dbReference type="InterPro" id="IPR023404">
    <property type="entry name" value="rSAM_horseshoe"/>
</dbReference>
<evidence type="ECO:0000256" key="1">
    <source>
        <dbReference type="ARBA" id="ARBA00001966"/>
    </source>
</evidence>
<dbReference type="SFLD" id="SFLDG01082">
    <property type="entry name" value="B12-binding_domain_containing"/>
    <property type="match status" value="1"/>
</dbReference>
<dbReference type="Pfam" id="PF02310">
    <property type="entry name" value="B12-binding"/>
    <property type="match status" value="1"/>
</dbReference>
<proteinExistence type="predicted"/>
<dbReference type="InterPro" id="IPR051198">
    <property type="entry name" value="BchE-like"/>
</dbReference>
<evidence type="ECO:0000259" key="7">
    <source>
        <dbReference type="PROSITE" id="PS51918"/>
    </source>
</evidence>
<dbReference type="AlphaFoldDB" id="A0A0G0WJZ2"/>
<feature type="domain" description="B12-binding" evidence="6">
    <location>
        <begin position="5"/>
        <end position="134"/>
    </location>
</feature>
<comment type="cofactor">
    <cofactor evidence="1">
        <name>[4Fe-4S] cluster</name>
        <dbReference type="ChEBI" id="CHEBI:49883"/>
    </cofactor>
</comment>
<dbReference type="PANTHER" id="PTHR43409">
    <property type="entry name" value="ANAEROBIC MAGNESIUM-PROTOPORPHYRIN IX MONOMETHYL ESTER CYCLASE-RELATED"/>
    <property type="match status" value="1"/>
</dbReference>
<evidence type="ECO:0000313" key="9">
    <source>
        <dbReference type="Proteomes" id="UP000034753"/>
    </source>
</evidence>
<name>A0A0G0WJZ2_9BACT</name>
<dbReference type="InterPro" id="IPR034466">
    <property type="entry name" value="Methyltransferase_Class_B"/>
</dbReference>
<evidence type="ECO:0000256" key="3">
    <source>
        <dbReference type="ARBA" id="ARBA00022723"/>
    </source>
</evidence>
<protein>
    <submittedName>
        <fullName evidence="8">Radical SAM domain-containing protein</fullName>
    </submittedName>
</protein>
<dbReference type="Gene3D" id="3.40.50.280">
    <property type="entry name" value="Cobalamin-binding domain"/>
    <property type="match status" value="1"/>
</dbReference>
<dbReference type="SUPFAM" id="SSF102114">
    <property type="entry name" value="Radical SAM enzymes"/>
    <property type="match status" value="1"/>
</dbReference>
<dbReference type="GO" id="GO:0005829">
    <property type="term" value="C:cytosol"/>
    <property type="evidence" value="ECO:0007669"/>
    <property type="project" value="TreeGrafter"/>
</dbReference>
<keyword evidence="5" id="KW-0411">Iron-sulfur</keyword>
<organism evidence="8 9">
    <name type="scientific">Candidatus Daviesbacteria bacterium GW2011_GWB1_41_5</name>
    <dbReference type="NCBI Taxonomy" id="1618429"/>
    <lineage>
        <taxon>Bacteria</taxon>
        <taxon>Candidatus Daviesiibacteriota</taxon>
    </lineage>
</organism>
<sequence>MAERKPEIALVQPRSFHTWEALNMGYLAANLRVAGYENISFYSGFFDSDKEIIEGCKGADIVGFSCTSPQMRHGLFLAEKIKGPNNHIVFGGVHPSALPDETLENKCVDAVVIGEGEHAFLDIVRGNHELKVQQPYIEDLDSLSFPDRRIVRQERNIAEAERDNQKRIAAIFSSRGCPFRCVFCASNVIWTRHVRFRSAKNIVDEFEQVVNDWQIDFMKFSDDTFTLRKKLVLQFCEEKLKRDIKTEWGCNIRVDTADEEMLRAMHKAGCREVWAGVESGSPKILADMKKGITPDQIRITFELAKDIGLFRRAYILLGMPNEDIDDIKLTEQLIDEIDPDIVGFTILAPYPGTCFYDEKKHRDIDWSAVDEYGNKMTRTCYLTNEQLQIEHDRLTKKYEDRLAFRNRAIAGGKNGGD</sequence>
<evidence type="ECO:0000256" key="4">
    <source>
        <dbReference type="ARBA" id="ARBA00023004"/>
    </source>
</evidence>
<dbReference type="InterPro" id="IPR058240">
    <property type="entry name" value="rSAM_sf"/>
</dbReference>
<dbReference type="Gene3D" id="3.80.30.20">
    <property type="entry name" value="tm_1862 like domain"/>
    <property type="match status" value="1"/>
</dbReference>
<dbReference type="EMBL" id="LCBN01000031">
    <property type="protein sequence ID" value="KKS13145.1"/>
    <property type="molecule type" value="Genomic_DNA"/>
</dbReference>
<gene>
    <name evidence="8" type="ORF">UU67_C0031G0018</name>
</gene>
<evidence type="ECO:0000313" key="8">
    <source>
        <dbReference type="EMBL" id="KKS13145.1"/>
    </source>
</evidence>
<dbReference type="SFLD" id="SFLDG01123">
    <property type="entry name" value="methyltransferase_(Class_B)"/>
    <property type="match status" value="1"/>
</dbReference>
<keyword evidence="3" id="KW-0479">Metal-binding</keyword>
<dbReference type="GO" id="GO:0051539">
    <property type="term" value="F:4 iron, 4 sulfur cluster binding"/>
    <property type="evidence" value="ECO:0007669"/>
    <property type="project" value="UniProtKB-KW"/>
</dbReference>
<dbReference type="Proteomes" id="UP000034753">
    <property type="component" value="Unassembled WGS sequence"/>
</dbReference>
<evidence type="ECO:0000256" key="2">
    <source>
        <dbReference type="ARBA" id="ARBA00022691"/>
    </source>
</evidence>
<dbReference type="PROSITE" id="PS51332">
    <property type="entry name" value="B12_BINDING"/>
    <property type="match status" value="1"/>
</dbReference>
<keyword evidence="2" id="KW-0949">S-adenosyl-L-methionine</keyword>
<dbReference type="GO" id="GO:0031419">
    <property type="term" value="F:cobalamin binding"/>
    <property type="evidence" value="ECO:0007669"/>
    <property type="project" value="InterPro"/>
</dbReference>
<dbReference type="InterPro" id="IPR006638">
    <property type="entry name" value="Elp3/MiaA/NifB-like_rSAM"/>
</dbReference>
<dbReference type="GO" id="GO:0046872">
    <property type="term" value="F:metal ion binding"/>
    <property type="evidence" value="ECO:0007669"/>
    <property type="project" value="UniProtKB-KW"/>
</dbReference>
<comment type="caution">
    <text evidence="8">The sequence shown here is derived from an EMBL/GenBank/DDBJ whole genome shotgun (WGS) entry which is preliminary data.</text>
</comment>
<dbReference type="GO" id="GO:0003824">
    <property type="term" value="F:catalytic activity"/>
    <property type="evidence" value="ECO:0007669"/>
    <property type="project" value="InterPro"/>
</dbReference>